<evidence type="ECO:0000313" key="2">
    <source>
        <dbReference type="Proteomes" id="UP000292886"/>
    </source>
</evidence>
<dbReference type="RefSeq" id="WP_133364471.1">
    <property type="nucleotide sequence ID" value="NZ_CP037940.1"/>
</dbReference>
<accession>A0A4P6YX13</accession>
<dbReference type="AlphaFoldDB" id="A0A4P6YX13"/>
<reference evidence="2" key="1">
    <citation type="submission" date="2019-03" db="EMBL/GenBank/DDBJ databases">
        <title>Weissella sp. 26KH-42 Genome sequencing.</title>
        <authorList>
            <person name="Heo J."/>
            <person name="Kim S.-J."/>
            <person name="Kim J.-S."/>
            <person name="Hong S.-B."/>
            <person name="Kwon S.-W."/>
        </authorList>
    </citation>
    <scope>NUCLEOTIDE SEQUENCE [LARGE SCALE GENOMIC DNA]</scope>
    <source>
        <strain evidence="2">26KH-42</strain>
    </source>
</reference>
<name>A0A4P6YX13_9LACO</name>
<protein>
    <submittedName>
        <fullName evidence="1">Uncharacterized protein</fullName>
    </submittedName>
</protein>
<evidence type="ECO:0000313" key="1">
    <source>
        <dbReference type="EMBL" id="QBO37394.1"/>
    </source>
</evidence>
<gene>
    <name evidence="1" type="ORF">EQG49_13405</name>
</gene>
<keyword evidence="2" id="KW-1185">Reference proteome</keyword>
<proteinExistence type="predicted"/>
<dbReference type="KEGG" id="wei:EQG49_13405"/>
<organism evidence="1 2">
    <name type="scientific">Periweissella cryptocerci</name>
    <dbReference type="NCBI Taxonomy" id="2506420"/>
    <lineage>
        <taxon>Bacteria</taxon>
        <taxon>Bacillati</taxon>
        <taxon>Bacillota</taxon>
        <taxon>Bacilli</taxon>
        <taxon>Lactobacillales</taxon>
        <taxon>Lactobacillaceae</taxon>
        <taxon>Periweissella</taxon>
    </lineage>
</organism>
<dbReference type="EMBL" id="CP037940">
    <property type="protein sequence ID" value="QBO37394.1"/>
    <property type="molecule type" value="Genomic_DNA"/>
</dbReference>
<dbReference type="Proteomes" id="UP000292886">
    <property type="component" value="Chromosome"/>
</dbReference>
<sequence>MSNSHITKELLEYLNEQDFTYQQIADFLNTERSKIGALMVTYEVHGADTLFSKVELEKFHRMVFLNSSSQAIAKEFGLSTFVIRQRIKSLKLRSNAKLDSVVFSNQIMKRITEGAGINKIALELNVSNMRVFRFLIKEKVIRDHPLVITDEDADFELLQEAVVLELTRNNYSFVVISVDKLREMLRADSNVGEMAAYFNTSQARIRAVIRAYKLG</sequence>